<feature type="compositionally biased region" description="Basic and acidic residues" evidence="1">
    <location>
        <begin position="55"/>
        <end position="65"/>
    </location>
</feature>
<feature type="compositionally biased region" description="Basic and acidic residues" evidence="1">
    <location>
        <begin position="393"/>
        <end position="424"/>
    </location>
</feature>
<feature type="compositionally biased region" description="Low complexity" evidence="1">
    <location>
        <begin position="482"/>
        <end position="518"/>
    </location>
</feature>
<dbReference type="InterPro" id="IPR009604">
    <property type="entry name" value="LsmAD_domain"/>
</dbReference>
<dbReference type="EMBL" id="CAJGYO010000008">
    <property type="protein sequence ID" value="CAD6250980.1"/>
    <property type="molecule type" value="Genomic_DNA"/>
</dbReference>
<feature type="domain" description="Sm" evidence="2">
    <location>
        <begin position="97"/>
        <end position="180"/>
    </location>
</feature>
<dbReference type="Pfam" id="PF14438">
    <property type="entry name" value="SM-ATX"/>
    <property type="match status" value="1"/>
</dbReference>
<gene>
    <name evidence="3" type="ORF">NCGR_LOCUS34747</name>
</gene>
<dbReference type="PANTHER" id="PTHR12854">
    <property type="entry name" value="ATAXIN 2-RELATED"/>
    <property type="match status" value="1"/>
</dbReference>
<dbReference type="SMART" id="SM01272">
    <property type="entry name" value="LsmAD"/>
    <property type="match status" value="1"/>
</dbReference>
<dbReference type="FunFam" id="2.30.30.100:FF:000054">
    <property type="entry name" value="Polyadenylate-binding protein-interacting protein 3"/>
    <property type="match status" value="1"/>
</dbReference>
<evidence type="ECO:0000259" key="2">
    <source>
        <dbReference type="PROSITE" id="PS52002"/>
    </source>
</evidence>
<dbReference type="OrthoDB" id="2275718at2759"/>
<keyword evidence="4" id="KW-1185">Reference proteome</keyword>
<reference evidence="3" key="1">
    <citation type="submission" date="2020-10" db="EMBL/GenBank/DDBJ databases">
        <authorList>
            <person name="Han B."/>
            <person name="Lu T."/>
            <person name="Zhao Q."/>
            <person name="Huang X."/>
            <person name="Zhao Y."/>
        </authorList>
    </citation>
    <scope>NUCLEOTIDE SEQUENCE</scope>
</reference>
<dbReference type="InterPro" id="IPR047575">
    <property type="entry name" value="Sm"/>
</dbReference>
<organism evidence="3 4">
    <name type="scientific">Miscanthus lutarioriparius</name>
    <dbReference type="NCBI Taxonomy" id="422564"/>
    <lineage>
        <taxon>Eukaryota</taxon>
        <taxon>Viridiplantae</taxon>
        <taxon>Streptophyta</taxon>
        <taxon>Embryophyta</taxon>
        <taxon>Tracheophyta</taxon>
        <taxon>Spermatophyta</taxon>
        <taxon>Magnoliopsida</taxon>
        <taxon>Liliopsida</taxon>
        <taxon>Poales</taxon>
        <taxon>Poaceae</taxon>
        <taxon>PACMAD clade</taxon>
        <taxon>Panicoideae</taxon>
        <taxon>Andropogonodae</taxon>
        <taxon>Andropogoneae</taxon>
        <taxon>Saccharinae</taxon>
        <taxon>Miscanthus</taxon>
    </lineage>
</organism>
<dbReference type="PANTHER" id="PTHR12854:SF7">
    <property type="entry name" value="ATAXIN-2 HOMOLOG"/>
    <property type="match status" value="1"/>
</dbReference>
<dbReference type="AlphaFoldDB" id="A0A811Q4K0"/>
<comment type="caution">
    <text evidence="3">The sequence shown here is derived from an EMBL/GenBank/DDBJ whole genome shotgun (WGS) entry which is preliminary data.</text>
</comment>
<evidence type="ECO:0000313" key="4">
    <source>
        <dbReference type="Proteomes" id="UP000604825"/>
    </source>
</evidence>
<dbReference type="InterPro" id="IPR025852">
    <property type="entry name" value="SM_dom_ATX"/>
</dbReference>
<dbReference type="InterPro" id="IPR045117">
    <property type="entry name" value="ATXN2-like"/>
</dbReference>
<protein>
    <recommendedName>
        <fullName evidence="2">Sm domain-containing protein</fullName>
    </recommendedName>
</protein>
<evidence type="ECO:0000313" key="3">
    <source>
        <dbReference type="EMBL" id="CAD6250980.1"/>
    </source>
</evidence>
<feature type="region of interest" description="Disordered" evidence="1">
    <location>
        <begin position="384"/>
        <end position="555"/>
    </location>
</feature>
<dbReference type="GO" id="GO:0034063">
    <property type="term" value="P:stress granule assembly"/>
    <property type="evidence" value="ECO:0007669"/>
    <property type="project" value="TreeGrafter"/>
</dbReference>
<feature type="region of interest" description="Disordered" evidence="1">
    <location>
        <begin position="40"/>
        <end position="65"/>
    </location>
</feature>
<sequence length="638" mass="70078">MSWMAPPPWPTSSMCPSFHGGAYNQRGLNTGLGMMSHQQQIAPPSRGSVNGFPHRKLDREGSGRHESKINLVRSSSGGFTNSENGIKLGHGSHSRDRLIYVLTQLIGHHVDVHVKNGSIISGIFHATNSDKDFGVVLKMAQVIKDGSARGQRYADDVVKKPETMIIPARELVQVFAKDVALGVDELPKGPGHDKRKDLLIDSAISRSHYLEERELERWAPDEGDSECIELEKYDRKGNRSWDQFETNAALFGVKSTFNEEIYTTKLERGPHMRELEKHASRIAREIEGEDTKDIHLAEERGLFLGDDLDHDEEIKYSAVRRDTDNSKYKPPFAKIPSSTCHVDSFNRTVNIDPKDSLACSSKMDEESSSHIFDDTDASATIQTNSVSQPTSDHLSDRPLSNDENRLDRKLSKESNENMDNRKLQPENNLSDGARPLISEGLDGRPSSSHAYEPSSSGQGFKSRETPDLTVSVKHPSATEPVTSSQRPGSSTSSTSERIAANSAASAPGLSPSSSIGSLTSEKSTLNPNAKEFKLNPNAKSFTPSASLRPPHPTSSDASYYYPNNMPAAPLGPGLPVGMGFPPAYGAQSVMYNTQPGASPQGYMHPAGPQYGQQMMMGGQTRPVYYYAPEMQQYRGRNF</sequence>
<dbReference type="GO" id="GO:0003729">
    <property type="term" value="F:mRNA binding"/>
    <property type="evidence" value="ECO:0007669"/>
    <property type="project" value="TreeGrafter"/>
</dbReference>
<feature type="compositionally biased region" description="Low complexity" evidence="1">
    <location>
        <begin position="446"/>
        <end position="456"/>
    </location>
</feature>
<dbReference type="PROSITE" id="PS52002">
    <property type="entry name" value="SM"/>
    <property type="match status" value="1"/>
</dbReference>
<dbReference type="GO" id="GO:0010494">
    <property type="term" value="C:cytoplasmic stress granule"/>
    <property type="evidence" value="ECO:0007669"/>
    <property type="project" value="TreeGrafter"/>
</dbReference>
<evidence type="ECO:0000256" key="1">
    <source>
        <dbReference type="SAM" id="MobiDB-lite"/>
    </source>
</evidence>
<dbReference type="Pfam" id="PF07145">
    <property type="entry name" value="PAM2"/>
    <property type="match status" value="1"/>
</dbReference>
<dbReference type="Gene3D" id="2.30.30.100">
    <property type="match status" value="1"/>
</dbReference>
<proteinExistence type="predicted"/>
<accession>A0A811Q4K0</accession>
<dbReference type="InterPro" id="IPR009818">
    <property type="entry name" value="PAM2_motif"/>
</dbReference>
<dbReference type="Pfam" id="PF06741">
    <property type="entry name" value="LsmAD"/>
    <property type="match status" value="1"/>
</dbReference>
<dbReference type="Proteomes" id="UP000604825">
    <property type="component" value="Unassembled WGS sequence"/>
</dbReference>
<name>A0A811Q4K0_9POAL</name>